<protein>
    <submittedName>
        <fullName evidence="1">Uncharacterized protein</fullName>
    </submittedName>
</protein>
<dbReference type="EMBL" id="MLJW01006805">
    <property type="protein sequence ID" value="OIQ66144.1"/>
    <property type="molecule type" value="Genomic_DNA"/>
</dbReference>
<evidence type="ECO:0000313" key="1">
    <source>
        <dbReference type="EMBL" id="OIQ66144.1"/>
    </source>
</evidence>
<reference evidence="1" key="1">
    <citation type="submission" date="2016-10" db="EMBL/GenBank/DDBJ databases">
        <title>Sequence of Gallionella enrichment culture.</title>
        <authorList>
            <person name="Poehlein A."/>
            <person name="Muehling M."/>
            <person name="Daniel R."/>
        </authorList>
    </citation>
    <scope>NUCLEOTIDE SEQUENCE</scope>
</reference>
<gene>
    <name evidence="1" type="ORF">GALL_522900</name>
</gene>
<dbReference type="AlphaFoldDB" id="A0A1J5P5Y8"/>
<comment type="caution">
    <text evidence="1">The sequence shown here is derived from an EMBL/GenBank/DDBJ whole genome shotgun (WGS) entry which is preliminary data.</text>
</comment>
<accession>A0A1J5P5Y8</accession>
<proteinExistence type="predicted"/>
<organism evidence="1">
    <name type="scientific">mine drainage metagenome</name>
    <dbReference type="NCBI Taxonomy" id="410659"/>
    <lineage>
        <taxon>unclassified sequences</taxon>
        <taxon>metagenomes</taxon>
        <taxon>ecological metagenomes</taxon>
    </lineage>
</organism>
<sequence length="101" mass="11285">MKKAKPTSKTKSVDEYVELRPAAYVAFLQKRLDQFEVEHAEALAKYLPHLVLLQFAKIAVNPTADIAPPDLEKLSDDMTDRFVTVALDNFQASILTATHQG</sequence>
<name>A0A1J5P5Y8_9ZZZZ</name>